<evidence type="ECO:0000256" key="1">
    <source>
        <dbReference type="SAM" id="Phobius"/>
    </source>
</evidence>
<feature type="transmembrane region" description="Helical" evidence="1">
    <location>
        <begin position="112"/>
        <end position="131"/>
    </location>
</feature>
<evidence type="ECO:0000313" key="2">
    <source>
        <dbReference type="EMBL" id="GAA3975312.1"/>
    </source>
</evidence>
<organism evidence="2 3">
    <name type="scientific">Mucilaginibacter dorajii</name>
    <dbReference type="NCBI Taxonomy" id="692994"/>
    <lineage>
        <taxon>Bacteria</taxon>
        <taxon>Pseudomonadati</taxon>
        <taxon>Bacteroidota</taxon>
        <taxon>Sphingobacteriia</taxon>
        <taxon>Sphingobacteriales</taxon>
        <taxon>Sphingobacteriaceae</taxon>
        <taxon>Mucilaginibacter</taxon>
    </lineage>
</organism>
<dbReference type="EMBL" id="BAAAZC010000019">
    <property type="protein sequence ID" value="GAA3975312.1"/>
    <property type="molecule type" value="Genomic_DNA"/>
</dbReference>
<keyword evidence="1" id="KW-0472">Membrane</keyword>
<keyword evidence="1" id="KW-1133">Transmembrane helix</keyword>
<name>A0ABP7Q268_9SPHI</name>
<reference evidence="3" key="1">
    <citation type="journal article" date="2019" name="Int. J. Syst. Evol. Microbiol.">
        <title>The Global Catalogue of Microorganisms (GCM) 10K type strain sequencing project: providing services to taxonomists for standard genome sequencing and annotation.</title>
        <authorList>
            <consortium name="The Broad Institute Genomics Platform"/>
            <consortium name="The Broad Institute Genome Sequencing Center for Infectious Disease"/>
            <person name="Wu L."/>
            <person name="Ma J."/>
        </authorList>
    </citation>
    <scope>NUCLEOTIDE SEQUENCE [LARGE SCALE GENOMIC DNA]</scope>
    <source>
        <strain evidence="3">JCM 16601</strain>
    </source>
</reference>
<proteinExistence type="predicted"/>
<keyword evidence="3" id="KW-1185">Reference proteome</keyword>
<protein>
    <recommendedName>
        <fullName evidence="4">Acyltransferase 3 domain-containing protein</fullName>
    </recommendedName>
</protein>
<comment type="caution">
    <text evidence="2">The sequence shown here is derived from an EMBL/GenBank/DDBJ whole genome shotgun (WGS) entry which is preliminary data.</text>
</comment>
<keyword evidence="1" id="KW-0812">Transmembrane</keyword>
<gene>
    <name evidence="2" type="ORF">GCM10022210_27200</name>
</gene>
<dbReference type="Proteomes" id="UP001500742">
    <property type="component" value="Unassembled WGS sequence"/>
</dbReference>
<sequence>MLLFNKAKLIYLLIGFSLLAALVPAQHTGVLFFLDQWPAFGLGISIFYLFNIKDKLSGLCFICLLAINLFGLFNSSVNNTEYKVAGIITFAIIIMGNYYRMVPNFVTLLGRYSYSVYLIHIPVGVYILALFENKIIQKNPALNFAYDLTVYLVVTGLAWLIYNHIEVPAIAYGRKFAQKYFNANAKKHSG</sequence>
<accession>A0ABP7Q268</accession>
<feature type="transmembrane region" description="Helical" evidence="1">
    <location>
        <begin position="82"/>
        <end position="100"/>
    </location>
</feature>
<feature type="transmembrane region" description="Helical" evidence="1">
    <location>
        <begin position="143"/>
        <end position="162"/>
    </location>
</feature>
<evidence type="ECO:0008006" key="4">
    <source>
        <dbReference type="Google" id="ProtNLM"/>
    </source>
</evidence>
<evidence type="ECO:0000313" key="3">
    <source>
        <dbReference type="Proteomes" id="UP001500742"/>
    </source>
</evidence>
<feature type="transmembrane region" description="Helical" evidence="1">
    <location>
        <begin position="56"/>
        <end position="75"/>
    </location>
</feature>